<dbReference type="SUPFAM" id="SSF55931">
    <property type="entry name" value="Glutamine synthetase/guanido kinase"/>
    <property type="match status" value="1"/>
</dbReference>
<dbReference type="InterPro" id="IPR008146">
    <property type="entry name" value="Gln_synth_cat_dom"/>
</dbReference>
<dbReference type="InterPro" id="IPR054669">
    <property type="entry name" value="GGputSyn"/>
</dbReference>
<dbReference type="Pfam" id="PF00120">
    <property type="entry name" value="Gln-synt_C"/>
    <property type="match status" value="1"/>
</dbReference>
<dbReference type="InterPro" id="IPR008147">
    <property type="entry name" value="Gln_synt_N"/>
</dbReference>
<dbReference type="PANTHER" id="PTHR43785:SF2">
    <property type="entry name" value="TYPE-1 GLUTAMINE SYNTHETASE 1"/>
    <property type="match status" value="1"/>
</dbReference>
<dbReference type="GO" id="GO:0005524">
    <property type="term" value="F:ATP binding"/>
    <property type="evidence" value="ECO:0007669"/>
    <property type="project" value="UniProtKB-KW"/>
</dbReference>
<dbReference type="OrthoDB" id="36124at2157"/>
<evidence type="ECO:0000259" key="8">
    <source>
        <dbReference type="PROSITE" id="PS51986"/>
    </source>
</evidence>
<accession>A0A6B9F050</accession>
<evidence type="ECO:0000256" key="1">
    <source>
        <dbReference type="ARBA" id="ARBA00001946"/>
    </source>
</evidence>
<dbReference type="Gene3D" id="3.30.590.10">
    <property type="entry name" value="Glutamine synthetase/guanido kinase, catalytic domain"/>
    <property type="match status" value="1"/>
</dbReference>
<evidence type="ECO:0000313" key="11">
    <source>
        <dbReference type="Proteomes" id="UP000428325"/>
    </source>
</evidence>
<protein>
    <submittedName>
        <fullName evidence="10">Glutamine synthetase</fullName>
    </submittedName>
</protein>
<proteinExistence type="inferred from homology"/>
<dbReference type="SUPFAM" id="SSF54368">
    <property type="entry name" value="Glutamine synthetase, N-terminal domain"/>
    <property type="match status" value="1"/>
</dbReference>
<dbReference type="Proteomes" id="UP000428325">
    <property type="component" value="Chromosome"/>
</dbReference>
<dbReference type="PANTHER" id="PTHR43785">
    <property type="entry name" value="GAMMA-GLUTAMYLPUTRESCINE SYNTHETASE"/>
    <property type="match status" value="1"/>
</dbReference>
<feature type="domain" description="GS beta-grasp" evidence="8">
    <location>
        <begin position="14"/>
        <end position="105"/>
    </location>
</feature>
<dbReference type="KEGG" id="hra:EI982_01260"/>
<dbReference type="NCBIfam" id="NF045547">
    <property type="entry name" value="GGputSyn"/>
    <property type="match status" value="1"/>
</dbReference>
<name>A0A6B9F050_9EURY</name>
<evidence type="ECO:0000256" key="7">
    <source>
        <dbReference type="RuleBase" id="RU000384"/>
    </source>
</evidence>
<dbReference type="SMART" id="SM01230">
    <property type="entry name" value="Gln-synt_C"/>
    <property type="match status" value="1"/>
</dbReference>
<gene>
    <name evidence="10" type="ORF">EI982_01260</name>
</gene>
<dbReference type="GO" id="GO:0004356">
    <property type="term" value="F:glutamine synthetase activity"/>
    <property type="evidence" value="ECO:0007669"/>
    <property type="project" value="InterPro"/>
</dbReference>
<keyword evidence="4" id="KW-0067">ATP-binding</keyword>
<comment type="cofactor">
    <cofactor evidence="1">
        <name>Mg(2+)</name>
        <dbReference type="ChEBI" id="CHEBI:18420"/>
    </cofactor>
</comment>
<evidence type="ECO:0000256" key="5">
    <source>
        <dbReference type="ARBA" id="ARBA00022842"/>
    </source>
</evidence>
<sequence>MTSSKDVLRRADAEDVELVRIVFVNNSGVPRGRVVDRESLPTVLADGANVTHAMQSFNALDRLAPEGRFGPAGEVRVVPDPETFTVLPYDDRTALMLADLHDLDGEPWAAGPRAQLRRYLDELAAEGYAPELAYESEFYYTRTDEDGESVPLDDSTCFSTAGMRSAHDVVLDTVDALKAQGMGLSAYYPEYGPGQQELVTDHDTGVAAADDHVRFLETVRAVAADHGIDATFRPKPFPKLPGTGCHIHLSLWRDGENVLHDPDADGPYPLSEAGRHFVGGLLEHAPALVAVTAPTVESYDRLAPGMWSSAYTCWGEDNREATVRVPSVSRSAPAATTRVEFKPADNTTNPYLAQLALVAAGMDGIERELDPGEPLNRDPADVDESQLAARGIERLPSTLAAALDAFAEDDVLRSAMGEALFGSYLEVKRSEWAMSADGDGEWESDYLDRSF</sequence>
<comment type="similarity">
    <text evidence="6 7">Belongs to the glutamine synthetase family.</text>
</comment>
<keyword evidence="2" id="KW-0436">Ligase</keyword>
<dbReference type="RefSeq" id="WP_157687758.1">
    <property type="nucleotide sequence ID" value="NZ_CP034345.1"/>
</dbReference>
<evidence type="ECO:0000256" key="3">
    <source>
        <dbReference type="ARBA" id="ARBA00022741"/>
    </source>
</evidence>
<reference evidence="10 11" key="1">
    <citation type="submission" date="2018-12" db="EMBL/GenBank/DDBJ databases">
        <title>Complete genome sequence of Haloplanus rallus MBLA0036.</title>
        <authorList>
            <person name="Nam Y.-d."/>
            <person name="Kang J."/>
            <person name="Chung W.-H."/>
            <person name="Park Y.S."/>
        </authorList>
    </citation>
    <scope>NUCLEOTIDE SEQUENCE [LARGE SCALE GENOMIC DNA]</scope>
    <source>
        <strain evidence="10 11">MBLA0036</strain>
    </source>
</reference>
<dbReference type="InterPro" id="IPR036651">
    <property type="entry name" value="Gln_synt_N_sf"/>
</dbReference>
<dbReference type="InterPro" id="IPR014746">
    <property type="entry name" value="Gln_synth/guanido_kin_cat_dom"/>
</dbReference>
<dbReference type="GeneID" id="99244473"/>
<evidence type="ECO:0000256" key="2">
    <source>
        <dbReference type="ARBA" id="ARBA00022598"/>
    </source>
</evidence>
<dbReference type="PROSITE" id="PS51987">
    <property type="entry name" value="GS_CATALYTIC"/>
    <property type="match status" value="1"/>
</dbReference>
<feature type="domain" description="GS catalytic" evidence="9">
    <location>
        <begin position="112"/>
        <end position="451"/>
    </location>
</feature>
<dbReference type="AlphaFoldDB" id="A0A6B9F050"/>
<dbReference type="EMBL" id="CP034345">
    <property type="protein sequence ID" value="QGX93515.1"/>
    <property type="molecule type" value="Genomic_DNA"/>
</dbReference>
<keyword evidence="11" id="KW-1185">Reference proteome</keyword>
<organism evidence="10 11">
    <name type="scientific">Haloplanus rallus</name>
    <dbReference type="NCBI Taxonomy" id="1816183"/>
    <lineage>
        <taxon>Archaea</taxon>
        <taxon>Methanobacteriati</taxon>
        <taxon>Methanobacteriota</taxon>
        <taxon>Stenosarchaea group</taxon>
        <taxon>Halobacteria</taxon>
        <taxon>Halobacteriales</taxon>
        <taxon>Haloferacaceae</taxon>
        <taxon>Haloplanus</taxon>
    </lineage>
</organism>
<evidence type="ECO:0000256" key="6">
    <source>
        <dbReference type="PROSITE-ProRule" id="PRU01330"/>
    </source>
</evidence>
<dbReference type="PROSITE" id="PS51986">
    <property type="entry name" value="GS_BETA_GRASP"/>
    <property type="match status" value="1"/>
</dbReference>
<keyword evidence="5" id="KW-0460">Magnesium</keyword>
<evidence type="ECO:0000259" key="9">
    <source>
        <dbReference type="PROSITE" id="PS51987"/>
    </source>
</evidence>
<keyword evidence="3" id="KW-0547">Nucleotide-binding</keyword>
<dbReference type="GO" id="GO:0006542">
    <property type="term" value="P:glutamine biosynthetic process"/>
    <property type="evidence" value="ECO:0007669"/>
    <property type="project" value="InterPro"/>
</dbReference>
<evidence type="ECO:0000256" key="4">
    <source>
        <dbReference type="ARBA" id="ARBA00022840"/>
    </source>
</evidence>
<dbReference type="InterPro" id="IPR027303">
    <property type="entry name" value="Gln_synth_gly_rich_site"/>
</dbReference>
<dbReference type="Gene3D" id="3.10.20.70">
    <property type="entry name" value="Glutamine synthetase, N-terminal domain"/>
    <property type="match status" value="1"/>
</dbReference>
<evidence type="ECO:0000313" key="10">
    <source>
        <dbReference type="EMBL" id="QGX93515.1"/>
    </source>
</evidence>
<dbReference type="Pfam" id="PF16952">
    <property type="entry name" value="Gln-synt_N_2"/>
    <property type="match status" value="1"/>
</dbReference>
<dbReference type="PROSITE" id="PS00181">
    <property type="entry name" value="GLNA_ATP"/>
    <property type="match status" value="1"/>
</dbReference>